<dbReference type="Proteomes" id="UP000712713">
    <property type="component" value="Unassembled WGS sequence"/>
</dbReference>
<sequence length="163" mass="17155">MRQPLRRTTALIATAALALSLSACTAGQWVAEAPPAAGVQAETGGLKLRNFVVVSDDAGEAVLLGSITSRDETVTVDGITVAPEKNDGTFADPQELAFSEEIYEGRTINFDGTQTTFSSGDLLLGRLADVNVAFSNGQTMNLKAPVMSAEHEDFAEAYEKSKG</sequence>
<proteinExistence type="predicted"/>
<protein>
    <recommendedName>
        <fullName evidence="4">Lipoprotein</fullName>
    </recommendedName>
</protein>
<name>A0A921EQQ8_9ACTN</name>
<dbReference type="AlphaFoldDB" id="A0A921EQQ8"/>
<evidence type="ECO:0000313" key="3">
    <source>
        <dbReference type="Proteomes" id="UP000712713"/>
    </source>
</evidence>
<dbReference type="EMBL" id="DYZF01000279">
    <property type="protein sequence ID" value="HJE52482.1"/>
    <property type="molecule type" value="Genomic_DNA"/>
</dbReference>
<keyword evidence="1" id="KW-0732">Signal</keyword>
<evidence type="ECO:0000256" key="1">
    <source>
        <dbReference type="SAM" id="SignalP"/>
    </source>
</evidence>
<feature type="signal peptide" evidence="1">
    <location>
        <begin position="1"/>
        <end position="25"/>
    </location>
</feature>
<reference evidence="2" key="1">
    <citation type="journal article" date="2021" name="PeerJ">
        <title>Extensive microbial diversity within the chicken gut microbiome revealed by metagenomics and culture.</title>
        <authorList>
            <person name="Gilroy R."/>
            <person name="Ravi A."/>
            <person name="Getino M."/>
            <person name="Pursley I."/>
            <person name="Horton D.L."/>
            <person name="Alikhan N.F."/>
            <person name="Baker D."/>
            <person name="Gharbi K."/>
            <person name="Hall N."/>
            <person name="Watson M."/>
            <person name="Adriaenssens E.M."/>
            <person name="Foster-Nyarko E."/>
            <person name="Jarju S."/>
            <person name="Secka A."/>
            <person name="Antonio M."/>
            <person name="Oren A."/>
            <person name="Chaudhuri R.R."/>
            <person name="La Ragione R."/>
            <person name="Hildebrand F."/>
            <person name="Pallen M.J."/>
        </authorList>
    </citation>
    <scope>NUCLEOTIDE SEQUENCE</scope>
    <source>
        <strain evidence="2">ChiGjej3B3-7470</strain>
    </source>
</reference>
<dbReference type="PROSITE" id="PS51257">
    <property type="entry name" value="PROKAR_LIPOPROTEIN"/>
    <property type="match status" value="1"/>
</dbReference>
<organism evidence="2 3">
    <name type="scientific">Tessaracoccus flavescens</name>
    <dbReference type="NCBI Taxonomy" id="399497"/>
    <lineage>
        <taxon>Bacteria</taxon>
        <taxon>Bacillati</taxon>
        <taxon>Actinomycetota</taxon>
        <taxon>Actinomycetes</taxon>
        <taxon>Propionibacteriales</taxon>
        <taxon>Propionibacteriaceae</taxon>
        <taxon>Tessaracoccus</taxon>
    </lineage>
</organism>
<evidence type="ECO:0008006" key="4">
    <source>
        <dbReference type="Google" id="ProtNLM"/>
    </source>
</evidence>
<evidence type="ECO:0000313" key="2">
    <source>
        <dbReference type="EMBL" id="HJE52482.1"/>
    </source>
</evidence>
<accession>A0A921EQQ8</accession>
<reference evidence="2" key="2">
    <citation type="submission" date="2021-09" db="EMBL/GenBank/DDBJ databases">
        <authorList>
            <person name="Gilroy R."/>
        </authorList>
    </citation>
    <scope>NUCLEOTIDE SEQUENCE</scope>
    <source>
        <strain evidence="2">ChiGjej3B3-7470</strain>
    </source>
</reference>
<comment type="caution">
    <text evidence="2">The sequence shown here is derived from an EMBL/GenBank/DDBJ whole genome shotgun (WGS) entry which is preliminary data.</text>
</comment>
<feature type="chain" id="PRO_5038613590" description="Lipoprotein" evidence="1">
    <location>
        <begin position="26"/>
        <end position="163"/>
    </location>
</feature>
<gene>
    <name evidence="2" type="ORF">K8V15_11005</name>
</gene>